<organism evidence="2 3">
    <name type="scientific">Paenibacillus harenae</name>
    <dbReference type="NCBI Taxonomy" id="306543"/>
    <lineage>
        <taxon>Bacteria</taxon>
        <taxon>Bacillati</taxon>
        <taxon>Bacillota</taxon>
        <taxon>Bacilli</taxon>
        <taxon>Bacillales</taxon>
        <taxon>Paenibacillaceae</taxon>
        <taxon>Paenibacillus</taxon>
    </lineage>
</organism>
<dbReference type="EMBL" id="JAUSSU010000021">
    <property type="protein sequence ID" value="MDQ0116597.1"/>
    <property type="molecule type" value="Genomic_DNA"/>
</dbReference>
<evidence type="ECO:0000313" key="3">
    <source>
        <dbReference type="Proteomes" id="UP001229346"/>
    </source>
</evidence>
<proteinExistence type="predicted"/>
<comment type="caution">
    <text evidence="2">The sequence shown here is derived from an EMBL/GenBank/DDBJ whole genome shotgun (WGS) entry which is preliminary data.</text>
</comment>
<sequence>MDRKEPISFWNRELRIPWQAATLVLLLLVGLPVFGWMKLTAVPETQKAAAKQHRHDREDRLIVMSGGTYYESELREGWGEAR</sequence>
<protein>
    <submittedName>
        <fullName evidence="2">Uncharacterized protein</fullName>
    </submittedName>
</protein>
<reference evidence="2 3" key="1">
    <citation type="submission" date="2023-07" db="EMBL/GenBank/DDBJ databases">
        <title>Sorghum-associated microbial communities from plants grown in Nebraska, USA.</title>
        <authorList>
            <person name="Schachtman D."/>
        </authorList>
    </citation>
    <scope>NUCLEOTIDE SEQUENCE [LARGE SCALE GENOMIC DNA]</scope>
    <source>
        <strain evidence="2 3">CC482</strain>
    </source>
</reference>
<gene>
    <name evidence="2" type="ORF">J2T15_006078</name>
</gene>
<keyword evidence="1" id="KW-0472">Membrane</keyword>
<accession>A0ABT9UAC3</accession>
<evidence type="ECO:0000256" key="1">
    <source>
        <dbReference type="SAM" id="Phobius"/>
    </source>
</evidence>
<name>A0ABT9UAC3_PAEHA</name>
<keyword evidence="1" id="KW-1133">Transmembrane helix</keyword>
<feature type="transmembrane region" description="Helical" evidence="1">
    <location>
        <begin position="16"/>
        <end position="37"/>
    </location>
</feature>
<keyword evidence="1" id="KW-0812">Transmembrane</keyword>
<keyword evidence="3" id="KW-1185">Reference proteome</keyword>
<evidence type="ECO:0000313" key="2">
    <source>
        <dbReference type="EMBL" id="MDQ0116597.1"/>
    </source>
</evidence>
<dbReference type="Proteomes" id="UP001229346">
    <property type="component" value="Unassembled WGS sequence"/>
</dbReference>